<name>A0A0A8ZWB1_ARUDO</name>
<evidence type="ECO:0000313" key="1">
    <source>
        <dbReference type="EMBL" id="JAD43659.1"/>
    </source>
</evidence>
<dbReference type="EMBL" id="GBRH01254236">
    <property type="protein sequence ID" value="JAD43659.1"/>
    <property type="molecule type" value="Transcribed_RNA"/>
</dbReference>
<reference evidence="1" key="2">
    <citation type="journal article" date="2015" name="Data Brief">
        <title>Shoot transcriptome of the giant reed, Arundo donax.</title>
        <authorList>
            <person name="Barrero R.A."/>
            <person name="Guerrero F.D."/>
            <person name="Moolhuijzen P."/>
            <person name="Goolsby J.A."/>
            <person name="Tidwell J."/>
            <person name="Bellgard S.E."/>
            <person name="Bellgard M.I."/>
        </authorList>
    </citation>
    <scope>NUCLEOTIDE SEQUENCE</scope>
    <source>
        <tissue evidence="1">Shoot tissue taken approximately 20 cm above the soil surface</tissue>
    </source>
</reference>
<proteinExistence type="predicted"/>
<organism evidence="1">
    <name type="scientific">Arundo donax</name>
    <name type="common">Giant reed</name>
    <name type="synonym">Donax arundinaceus</name>
    <dbReference type="NCBI Taxonomy" id="35708"/>
    <lineage>
        <taxon>Eukaryota</taxon>
        <taxon>Viridiplantae</taxon>
        <taxon>Streptophyta</taxon>
        <taxon>Embryophyta</taxon>
        <taxon>Tracheophyta</taxon>
        <taxon>Spermatophyta</taxon>
        <taxon>Magnoliopsida</taxon>
        <taxon>Liliopsida</taxon>
        <taxon>Poales</taxon>
        <taxon>Poaceae</taxon>
        <taxon>PACMAD clade</taxon>
        <taxon>Arundinoideae</taxon>
        <taxon>Arundineae</taxon>
        <taxon>Arundo</taxon>
    </lineage>
</organism>
<accession>A0A0A8ZWB1</accession>
<protein>
    <submittedName>
        <fullName evidence="1">Uncharacterized protein</fullName>
    </submittedName>
</protein>
<sequence>MHKKFVVICQLLQNPWDHLLTEFAKSIS</sequence>
<dbReference type="AlphaFoldDB" id="A0A0A8ZWB1"/>
<reference evidence="1" key="1">
    <citation type="submission" date="2014-09" db="EMBL/GenBank/DDBJ databases">
        <authorList>
            <person name="Magalhaes I.L.F."/>
            <person name="Oliveira U."/>
            <person name="Santos F.R."/>
            <person name="Vidigal T.H.D.A."/>
            <person name="Brescovit A.D."/>
            <person name="Santos A.J."/>
        </authorList>
    </citation>
    <scope>NUCLEOTIDE SEQUENCE</scope>
    <source>
        <tissue evidence="1">Shoot tissue taken approximately 20 cm above the soil surface</tissue>
    </source>
</reference>